<keyword evidence="14" id="KW-0687">Ribonucleoprotein</keyword>
<dbReference type="GO" id="GO:0005886">
    <property type="term" value="C:plasma membrane"/>
    <property type="evidence" value="ECO:0007669"/>
    <property type="project" value="UniProtKB-SubCell"/>
</dbReference>
<dbReference type="GO" id="GO:0001609">
    <property type="term" value="F:G protein-coupled adenosine receptor activity"/>
    <property type="evidence" value="ECO:0007669"/>
    <property type="project" value="UniProtKB-UniRule"/>
</dbReference>
<evidence type="ECO:0000313" key="20">
    <source>
        <dbReference type="EMBL" id="CAL1609076.1"/>
    </source>
</evidence>
<feature type="compositionally biased region" description="Basic and acidic residues" evidence="18">
    <location>
        <begin position="434"/>
        <end position="444"/>
    </location>
</feature>
<dbReference type="PROSITE" id="PS00237">
    <property type="entry name" value="G_PROTEIN_RECEP_F1_1"/>
    <property type="match status" value="1"/>
</dbReference>
<dbReference type="Gene3D" id="1.10.10.1410">
    <property type="match status" value="1"/>
</dbReference>
<evidence type="ECO:0000256" key="7">
    <source>
        <dbReference type="ARBA" id="ARBA00022989"/>
    </source>
</evidence>
<comment type="similarity">
    <text evidence="3">Belongs to the eukaryotic ribosomal protein P1/P2 family.</text>
</comment>
<dbReference type="GO" id="GO:0003735">
    <property type="term" value="F:structural constituent of ribosome"/>
    <property type="evidence" value="ECO:0007669"/>
    <property type="project" value="InterPro"/>
</dbReference>
<evidence type="ECO:0000256" key="10">
    <source>
        <dbReference type="ARBA" id="ARBA00023157"/>
    </source>
</evidence>
<keyword evidence="21" id="KW-1185">Reference proteome</keyword>
<evidence type="ECO:0000256" key="13">
    <source>
        <dbReference type="ARBA" id="ARBA00023224"/>
    </source>
</evidence>
<dbReference type="PRINTS" id="PR00237">
    <property type="entry name" value="GPCRRHODOPSN"/>
</dbReference>
<organism evidence="20 21">
    <name type="scientific">Knipowitschia caucasica</name>
    <name type="common">Caucasian dwarf goby</name>
    <name type="synonym">Pomatoschistus caucasicus</name>
    <dbReference type="NCBI Taxonomy" id="637954"/>
    <lineage>
        <taxon>Eukaryota</taxon>
        <taxon>Metazoa</taxon>
        <taxon>Chordata</taxon>
        <taxon>Craniata</taxon>
        <taxon>Vertebrata</taxon>
        <taxon>Euteleostomi</taxon>
        <taxon>Actinopterygii</taxon>
        <taxon>Neopterygii</taxon>
        <taxon>Teleostei</taxon>
        <taxon>Neoteleostei</taxon>
        <taxon>Acanthomorphata</taxon>
        <taxon>Gobiaria</taxon>
        <taxon>Gobiiformes</taxon>
        <taxon>Gobioidei</taxon>
        <taxon>Gobiidae</taxon>
        <taxon>Gobiinae</taxon>
        <taxon>Knipowitschia</taxon>
    </lineage>
</organism>
<keyword evidence="11 17" id="KW-0675">Receptor</keyword>
<dbReference type="AlphaFoldDB" id="A0AAV2M7B4"/>
<comment type="function">
    <text evidence="1">Plays an important role in the elongation step of protein synthesis.</text>
</comment>
<evidence type="ECO:0000259" key="19">
    <source>
        <dbReference type="PROSITE" id="PS50262"/>
    </source>
</evidence>
<dbReference type="CDD" id="cd14968">
    <property type="entry name" value="7tmA_Adenosine_R"/>
    <property type="match status" value="1"/>
</dbReference>
<evidence type="ECO:0000256" key="16">
    <source>
        <dbReference type="ARBA" id="ARBA00035443"/>
    </source>
</evidence>
<dbReference type="InterPro" id="IPR000276">
    <property type="entry name" value="GPCR_Rhodpsn"/>
</dbReference>
<reference evidence="20 21" key="1">
    <citation type="submission" date="2024-04" db="EMBL/GenBank/DDBJ databases">
        <authorList>
            <person name="Waldvogel A.-M."/>
            <person name="Schoenle A."/>
        </authorList>
    </citation>
    <scope>NUCLEOTIDE SEQUENCE [LARGE SCALE GENOMIC DNA]</scope>
</reference>
<feature type="transmembrane region" description="Helical" evidence="17">
    <location>
        <begin position="129"/>
        <end position="148"/>
    </location>
</feature>
<dbReference type="GO" id="GO:0030425">
    <property type="term" value="C:dendrite"/>
    <property type="evidence" value="ECO:0007669"/>
    <property type="project" value="TreeGrafter"/>
</dbReference>
<evidence type="ECO:0000256" key="8">
    <source>
        <dbReference type="ARBA" id="ARBA00023040"/>
    </source>
</evidence>
<evidence type="ECO:0000256" key="9">
    <source>
        <dbReference type="ARBA" id="ARBA00023136"/>
    </source>
</evidence>
<dbReference type="GO" id="GO:0045202">
    <property type="term" value="C:synapse"/>
    <property type="evidence" value="ECO:0007669"/>
    <property type="project" value="TreeGrafter"/>
</dbReference>
<dbReference type="Proteomes" id="UP001497482">
    <property type="component" value="Chromosome 6"/>
</dbReference>
<evidence type="ECO:0000256" key="11">
    <source>
        <dbReference type="ARBA" id="ARBA00023170"/>
    </source>
</evidence>
<dbReference type="PANTHER" id="PTHR24246">
    <property type="entry name" value="OLFACTORY RECEPTOR AND ADENOSINE RECEPTOR"/>
    <property type="match status" value="1"/>
</dbReference>
<dbReference type="InterPro" id="IPR027534">
    <property type="entry name" value="Ribosomal_P1/P2"/>
</dbReference>
<dbReference type="SUPFAM" id="SSF81321">
    <property type="entry name" value="Family A G protein-coupled receptor-like"/>
    <property type="match status" value="1"/>
</dbReference>
<dbReference type="SMART" id="SM01381">
    <property type="entry name" value="7TM_GPCR_Srsx"/>
    <property type="match status" value="1"/>
</dbReference>
<keyword evidence="8 17" id="KW-0297">G-protein coupled receptor</keyword>
<dbReference type="PROSITE" id="PS50262">
    <property type="entry name" value="G_PROTEIN_RECEP_F1_2"/>
    <property type="match status" value="1"/>
</dbReference>
<feature type="region of interest" description="Disordered" evidence="18">
    <location>
        <begin position="426"/>
        <end position="458"/>
    </location>
</feature>
<comment type="similarity">
    <text evidence="17">Belongs to the G-protein coupled receptor 1 family.</text>
</comment>
<keyword evidence="5 17" id="KW-0812">Transmembrane</keyword>
<evidence type="ECO:0000256" key="17">
    <source>
        <dbReference type="RuleBase" id="RU201114"/>
    </source>
</evidence>
<evidence type="ECO:0000256" key="5">
    <source>
        <dbReference type="ARBA" id="ARBA00022692"/>
    </source>
</evidence>
<dbReference type="GO" id="GO:0002182">
    <property type="term" value="P:cytoplasmic translational elongation"/>
    <property type="evidence" value="ECO:0007669"/>
    <property type="project" value="InterPro"/>
</dbReference>
<keyword evidence="10 17" id="KW-1015">Disulfide bond</keyword>
<sequence>MTSSPGIKPEEPMDVAYISIETAIALVSVLGNVLVVLAVYVNRTLRNTTFFLIVSLAVADIAVGLLVIPLAIIISLGLKTQFYTCLFLSCLLLIITQSSILSLLAIAIDRYLRVKIPTKYSSVVTQERAWAAVGLCWVLSFLTGMVPMTGWNNHGSHSHENNIPCTFTGVMSMDYMVYFNFFGWVVVPLATMICLYVEIFRVIRRQLNSRAEATCDAERYYQKELRLAKSLALVVFLFILCWMPIHIMNCIHFFCKDCKIPPVATNRGSYHSPLQRKAVLTDKGKGQRLLSKERFGIFQRKNFSLRIAETQMAEADEAAGIVDMEDPEDNMDDEQRALLHFNLKMRYVAAYLLAALGGNTSPSAKDIKAILGSVGIEADDDRLNKVVAELNGKDISEVMNSGLSKLASVPAGGAVAAPAAAAGAAGAGAAPAAAEEKKEEKKEESEESDEDMGFGLFD</sequence>
<keyword evidence="13 17" id="KW-0807">Transducer</keyword>
<comment type="subcellular location">
    <subcellularLocation>
        <location evidence="2 17">Cell membrane</location>
        <topology evidence="2 17">Multi-pass membrane protein</topology>
    </subcellularLocation>
</comment>
<keyword evidence="12 17" id="KW-0325">Glycoprotein</keyword>
<proteinExistence type="inferred from homology"/>
<evidence type="ECO:0000256" key="14">
    <source>
        <dbReference type="ARBA" id="ARBA00023274"/>
    </source>
</evidence>
<keyword evidence="6" id="KW-0689">Ribosomal protein</keyword>
<dbReference type="HAMAP" id="MF_01478">
    <property type="entry name" value="Ribosomal_L12_arch"/>
    <property type="match status" value="1"/>
</dbReference>
<accession>A0AAV2M7B4</accession>
<evidence type="ECO:0000256" key="4">
    <source>
        <dbReference type="ARBA" id="ARBA00022475"/>
    </source>
</evidence>
<feature type="domain" description="G-protein coupled receptors family 1 profile" evidence="19">
    <location>
        <begin position="31"/>
        <end position="248"/>
    </location>
</feature>
<feature type="transmembrane region" description="Helical" evidence="17">
    <location>
        <begin position="86"/>
        <end position="108"/>
    </location>
</feature>
<evidence type="ECO:0000256" key="1">
    <source>
        <dbReference type="ARBA" id="ARBA00003362"/>
    </source>
</evidence>
<dbReference type="GO" id="GO:0022625">
    <property type="term" value="C:cytosolic large ribosomal subunit"/>
    <property type="evidence" value="ECO:0007669"/>
    <property type="project" value="InterPro"/>
</dbReference>
<evidence type="ECO:0000256" key="2">
    <source>
        <dbReference type="ARBA" id="ARBA00004651"/>
    </source>
</evidence>
<dbReference type="PRINTS" id="PR00424">
    <property type="entry name" value="ADENOSINER"/>
</dbReference>
<feature type="transmembrane region" description="Helical" evidence="17">
    <location>
        <begin position="231"/>
        <end position="254"/>
    </location>
</feature>
<protein>
    <recommendedName>
        <fullName evidence="15">Large ribosomal subunit protein P2</fullName>
    </recommendedName>
    <alternativeName>
        <fullName evidence="16">60S acidic ribosomal protein P2</fullName>
    </alternativeName>
</protein>
<dbReference type="PANTHER" id="PTHR24246:SF52">
    <property type="entry name" value="ADENOSINE RECEPTOR A1-LIKE"/>
    <property type="match status" value="1"/>
</dbReference>
<gene>
    <name evidence="20" type="ORF">KC01_LOCUS35900</name>
</gene>
<dbReference type="CDD" id="cd05833">
    <property type="entry name" value="Ribosomal_P2"/>
    <property type="match status" value="1"/>
</dbReference>
<evidence type="ECO:0000256" key="12">
    <source>
        <dbReference type="ARBA" id="ARBA00023180"/>
    </source>
</evidence>
<feature type="transmembrane region" description="Helical" evidence="17">
    <location>
        <begin position="50"/>
        <end position="74"/>
    </location>
</feature>
<dbReference type="InterPro" id="IPR044076">
    <property type="entry name" value="Ribosomal_P2"/>
</dbReference>
<name>A0AAV2M7B4_KNICA</name>
<feature type="transmembrane region" description="Helical" evidence="17">
    <location>
        <begin position="15"/>
        <end position="41"/>
    </location>
</feature>
<evidence type="ECO:0000313" key="21">
    <source>
        <dbReference type="Proteomes" id="UP001497482"/>
    </source>
</evidence>
<dbReference type="EMBL" id="OZ035828">
    <property type="protein sequence ID" value="CAL1609076.1"/>
    <property type="molecule type" value="Genomic_DNA"/>
</dbReference>
<dbReference type="Pfam" id="PF00428">
    <property type="entry name" value="Ribosomal_60s"/>
    <property type="match status" value="1"/>
</dbReference>
<dbReference type="InterPro" id="IPR017452">
    <property type="entry name" value="GPCR_Rhodpsn_7TM"/>
</dbReference>
<evidence type="ECO:0000256" key="6">
    <source>
        <dbReference type="ARBA" id="ARBA00022980"/>
    </source>
</evidence>
<keyword evidence="7 17" id="KW-1133">Transmembrane helix</keyword>
<feature type="transmembrane region" description="Helical" evidence="17">
    <location>
        <begin position="181"/>
        <end position="200"/>
    </location>
</feature>
<dbReference type="FunFam" id="1.10.10.1410:FF:000002">
    <property type="entry name" value="60S acidic ribosomal protein P2"/>
    <property type="match status" value="1"/>
</dbReference>
<keyword evidence="4 17" id="KW-1003">Cell membrane</keyword>
<dbReference type="Gene3D" id="1.20.1070.10">
    <property type="entry name" value="Rhodopsin 7-helix transmembrane proteins"/>
    <property type="match status" value="1"/>
</dbReference>
<evidence type="ECO:0000256" key="18">
    <source>
        <dbReference type="SAM" id="MobiDB-lite"/>
    </source>
</evidence>
<evidence type="ECO:0000256" key="15">
    <source>
        <dbReference type="ARBA" id="ARBA00035301"/>
    </source>
</evidence>
<dbReference type="Pfam" id="PF00001">
    <property type="entry name" value="7tm_1"/>
    <property type="match status" value="1"/>
</dbReference>
<keyword evidence="9 17" id="KW-0472">Membrane</keyword>
<dbReference type="InterPro" id="IPR038716">
    <property type="entry name" value="P1/P2_N_sf"/>
</dbReference>
<dbReference type="InterPro" id="IPR001634">
    <property type="entry name" value="Adenosn_rcpt"/>
</dbReference>
<evidence type="ECO:0000256" key="3">
    <source>
        <dbReference type="ARBA" id="ARBA00005436"/>
    </source>
</evidence>